<comment type="caution">
    <text evidence="5">The sequence shown here is derived from an EMBL/GenBank/DDBJ whole genome shotgun (WGS) entry which is preliminary data.</text>
</comment>
<evidence type="ECO:0000313" key="5">
    <source>
        <dbReference type="EMBL" id="OAE22631.1"/>
    </source>
</evidence>
<dbReference type="Gene3D" id="3.40.50.1820">
    <property type="entry name" value="alpha/beta hydrolase"/>
    <property type="match status" value="1"/>
</dbReference>
<feature type="region of interest" description="Disordered" evidence="2">
    <location>
        <begin position="131"/>
        <end position="157"/>
    </location>
</feature>
<dbReference type="GO" id="GO:0047372">
    <property type="term" value="F:monoacylglycerol lipase activity"/>
    <property type="evidence" value="ECO:0007669"/>
    <property type="project" value="TreeGrafter"/>
</dbReference>
<dbReference type="Proteomes" id="UP000077202">
    <property type="component" value="Unassembled WGS sequence"/>
</dbReference>
<dbReference type="SUPFAM" id="SSF53474">
    <property type="entry name" value="alpha/beta-Hydrolases"/>
    <property type="match status" value="1"/>
</dbReference>
<keyword evidence="3" id="KW-0472">Membrane</keyword>
<dbReference type="Pfam" id="PF00561">
    <property type="entry name" value="Abhydrolase_1"/>
    <property type="match status" value="1"/>
</dbReference>
<dbReference type="PANTHER" id="PTHR10794">
    <property type="entry name" value="ABHYDROLASE DOMAIN-CONTAINING PROTEIN"/>
    <property type="match status" value="1"/>
</dbReference>
<dbReference type="AlphaFoldDB" id="A0A176VQR6"/>
<keyword evidence="6" id="KW-1185">Reference proteome</keyword>
<sequence length="709" mass="78197">MEGELGFTDMDLGLKRLLVTAASVPAWEYGVLLSVIGLIWLYNILEFHFIGDALNGWRGDVVHLIHSPRSNVVCQLLSKCETLNKRYCPTPWLASPHLQTLFLHFFGRSPRINYEREMYITPDGGTIALDWVHPSSGPKDGNGEDTRQGSTSDETPTVVIVPGLTSDSSNHYVKHLAGSLSDKGWRVLVINHRGLGGVSITSDYFYNAGWTEDLRRIIPNVQKKYPKSPLIAVGTSIGANILIKYLGEEKTKTPIGGAVAICCPWDLVLCDRFISRKWVQALYNKALTTGLCEYAQLHQTALARMMDWNLLSSSRTVRDFDNHCTRHVGKYETVDTYYRRCGSSQYLEGVAVPLLCVSAEDDPICTKEAIPYDECRVNPNIILAVTKHGGHLGYFDGFGAKSIWYVRAATEFSKVLLSSSLMHQQNKGIDPASTKVGSDIDQGPFLSLGDDLTVAAQNSGISAEELIAAMEGRAETSELRPEPSPKEIGPLIREESDLAQDKSGLVADSGNYVIVNDDFGGPIYKSAEINNEKGDALTKTESSEENQSTGQTTVKLQIRSFSELIALQSVLSQLLLQLRQQSSTIEGKVGHLSESRTLSISSSRPCLTPGYGDTPREVLNKDRSSAKPVIQNYSKKTVLRERDANVNSQANPAKKELLSPSSQNRRTIWLLAYIALITTVPFLGSALMVRTRGRIVQVLSRQWGKMVKA</sequence>
<gene>
    <name evidence="5" type="ORF">AXG93_531s1130</name>
</gene>
<protein>
    <recommendedName>
        <fullName evidence="4">AB hydrolase-1 domain-containing protein</fullName>
    </recommendedName>
</protein>
<dbReference type="PANTHER" id="PTHR10794:SF63">
    <property type="entry name" value="ALPHA_BETA HYDROLASE 1, ISOFORM A"/>
    <property type="match status" value="1"/>
</dbReference>
<dbReference type="GO" id="GO:0034338">
    <property type="term" value="F:short-chain carboxylesterase activity"/>
    <property type="evidence" value="ECO:0007669"/>
    <property type="project" value="TreeGrafter"/>
</dbReference>
<evidence type="ECO:0000259" key="4">
    <source>
        <dbReference type="Pfam" id="PF00561"/>
    </source>
</evidence>
<evidence type="ECO:0000256" key="1">
    <source>
        <dbReference type="ARBA" id="ARBA00010884"/>
    </source>
</evidence>
<keyword evidence="3" id="KW-1133">Transmembrane helix</keyword>
<evidence type="ECO:0000256" key="2">
    <source>
        <dbReference type="SAM" id="MobiDB-lite"/>
    </source>
</evidence>
<comment type="similarity">
    <text evidence="1">Belongs to the AB hydrolase superfamily. AB hydrolase 4 family.</text>
</comment>
<feature type="domain" description="AB hydrolase-1" evidence="4">
    <location>
        <begin position="156"/>
        <end position="397"/>
    </location>
</feature>
<feature type="transmembrane region" description="Helical" evidence="3">
    <location>
        <begin position="668"/>
        <end position="689"/>
    </location>
</feature>
<reference evidence="5" key="1">
    <citation type="submission" date="2016-03" db="EMBL/GenBank/DDBJ databases">
        <title>Mechanisms controlling the formation of the plant cell surface in tip-growing cells are functionally conserved among land plants.</title>
        <authorList>
            <person name="Honkanen S."/>
            <person name="Jones V.A."/>
            <person name="Morieri G."/>
            <person name="Champion C."/>
            <person name="Hetherington A.J."/>
            <person name="Kelly S."/>
            <person name="Saint-Marcoux D."/>
            <person name="Proust H."/>
            <person name="Prescott H."/>
            <person name="Dolan L."/>
        </authorList>
    </citation>
    <scope>NUCLEOTIDE SEQUENCE [LARGE SCALE GENOMIC DNA]</scope>
    <source>
        <tissue evidence="5">Whole gametophyte</tissue>
    </source>
</reference>
<evidence type="ECO:0000256" key="3">
    <source>
        <dbReference type="SAM" id="Phobius"/>
    </source>
</evidence>
<dbReference type="InterPro" id="IPR000073">
    <property type="entry name" value="AB_hydrolase_1"/>
</dbReference>
<dbReference type="InterPro" id="IPR050960">
    <property type="entry name" value="AB_hydrolase_4_sf"/>
</dbReference>
<accession>A0A176VQR6</accession>
<organism evidence="5 6">
    <name type="scientific">Marchantia polymorpha subsp. ruderalis</name>
    <dbReference type="NCBI Taxonomy" id="1480154"/>
    <lineage>
        <taxon>Eukaryota</taxon>
        <taxon>Viridiplantae</taxon>
        <taxon>Streptophyta</taxon>
        <taxon>Embryophyta</taxon>
        <taxon>Marchantiophyta</taxon>
        <taxon>Marchantiopsida</taxon>
        <taxon>Marchantiidae</taxon>
        <taxon>Marchantiales</taxon>
        <taxon>Marchantiaceae</taxon>
        <taxon>Marchantia</taxon>
    </lineage>
</organism>
<evidence type="ECO:0000313" key="6">
    <source>
        <dbReference type="Proteomes" id="UP000077202"/>
    </source>
</evidence>
<dbReference type="EMBL" id="LVLJ01003104">
    <property type="protein sequence ID" value="OAE22631.1"/>
    <property type="molecule type" value="Genomic_DNA"/>
</dbReference>
<dbReference type="InterPro" id="IPR029058">
    <property type="entry name" value="AB_hydrolase_fold"/>
</dbReference>
<dbReference type="FunFam" id="3.40.50.1820:FF:000071">
    <property type="entry name" value="Embryogenesis-associated protein EMB8"/>
    <property type="match status" value="1"/>
</dbReference>
<keyword evidence="3" id="KW-0812">Transmembrane</keyword>
<name>A0A176VQR6_MARPO</name>
<proteinExistence type="inferred from homology"/>